<dbReference type="Gene3D" id="3.30.559.10">
    <property type="entry name" value="Chloramphenicol acetyltransferase-like domain"/>
    <property type="match status" value="1"/>
</dbReference>
<evidence type="ECO:0000259" key="1">
    <source>
        <dbReference type="Pfam" id="PF00668"/>
    </source>
</evidence>
<dbReference type="EMBL" id="CABEEZ010000125">
    <property type="protein sequence ID" value="VTR51933.1"/>
    <property type="molecule type" value="Genomic_DNA"/>
</dbReference>
<reference evidence="2" key="1">
    <citation type="submission" date="2019-05" db="EMBL/GenBank/DDBJ databases">
        <authorList>
            <consortium name="Pathogen Informatics"/>
        </authorList>
    </citation>
    <scope>NUCLEOTIDE SEQUENCE [LARGE SCALE GENOMIC DNA]</scope>
    <source>
        <strain evidence="2">NCTC12965</strain>
    </source>
</reference>
<dbReference type="InterPro" id="IPR001242">
    <property type="entry name" value="Condensation_dom"/>
</dbReference>
<dbReference type="AlphaFoldDB" id="A0A4U9VYQ6"/>
<organism evidence="2">
    <name type="scientific">Serratia fonticola</name>
    <dbReference type="NCBI Taxonomy" id="47917"/>
    <lineage>
        <taxon>Bacteria</taxon>
        <taxon>Pseudomonadati</taxon>
        <taxon>Pseudomonadota</taxon>
        <taxon>Gammaproteobacteria</taxon>
        <taxon>Enterobacterales</taxon>
        <taxon>Yersiniaceae</taxon>
        <taxon>Serratia</taxon>
    </lineage>
</organism>
<dbReference type="SUPFAM" id="SSF52777">
    <property type="entry name" value="CoA-dependent acyltransferases"/>
    <property type="match status" value="1"/>
</dbReference>
<dbReference type="InterPro" id="IPR023213">
    <property type="entry name" value="CAT-like_dom_sf"/>
</dbReference>
<gene>
    <name evidence="2" type="primary">lgrB_2</name>
    <name evidence="2" type="ORF">NCTC12965_06264</name>
</gene>
<protein>
    <submittedName>
        <fullName evidence="2">Linear gramicidin synthase subunit B</fullName>
    </submittedName>
</protein>
<proteinExistence type="predicted"/>
<feature type="domain" description="Condensation" evidence="1">
    <location>
        <begin position="23"/>
        <end position="171"/>
    </location>
</feature>
<name>A0A4U9VYQ6_SERFO</name>
<dbReference type="GO" id="GO:0003824">
    <property type="term" value="F:catalytic activity"/>
    <property type="evidence" value="ECO:0007669"/>
    <property type="project" value="InterPro"/>
</dbReference>
<dbReference type="PANTHER" id="PTHR45398">
    <property type="match status" value="1"/>
</dbReference>
<sequence length="182" mass="20708">MLDSDEHYIKHLSESGMLSGPAQLLPIQQWFFDRVDQGTFAAYQHWNQSFVLDVPPLDIGILNKSLALLFAYHDALRLVFTRDGNGGYSQHYQSDVGEIPLSVIDDPVDAEQQIALFDRWQSEFDIFGGKLCHIGYITSENAPRAKLHFAFHHLIMDAVSWHIIKQDLERILSRAGSKCGEH</sequence>
<dbReference type="PANTHER" id="PTHR45398:SF1">
    <property type="entry name" value="ENZYME, PUTATIVE (JCVI)-RELATED"/>
    <property type="match status" value="1"/>
</dbReference>
<accession>A0A4U9VYQ6</accession>
<dbReference type="Pfam" id="PF00668">
    <property type="entry name" value="Condensation"/>
    <property type="match status" value="1"/>
</dbReference>
<evidence type="ECO:0000313" key="2">
    <source>
        <dbReference type="EMBL" id="VTR51933.1"/>
    </source>
</evidence>